<gene>
    <name evidence="1" type="ORF">Slati_3897600</name>
</gene>
<sequence>MPIGAQPPLGRGRGRGCGCTRRCSLPNPPFAVCADAPPPLGPASMPIGQQTRTQLLPSTTVVVLFCGLQA</sequence>
<comment type="caution">
    <text evidence="1">The sequence shown here is derived from an EMBL/GenBank/DDBJ whole genome shotgun (WGS) entry which is preliminary data.</text>
</comment>
<dbReference type="AlphaFoldDB" id="A0AAW2TML0"/>
<proteinExistence type="predicted"/>
<protein>
    <submittedName>
        <fullName evidence="1">Uncharacterized protein</fullName>
    </submittedName>
</protein>
<reference evidence="1" key="1">
    <citation type="submission" date="2020-06" db="EMBL/GenBank/DDBJ databases">
        <authorList>
            <person name="Li T."/>
            <person name="Hu X."/>
            <person name="Zhang T."/>
            <person name="Song X."/>
            <person name="Zhang H."/>
            <person name="Dai N."/>
            <person name="Sheng W."/>
            <person name="Hou X."/>
            <person name="Wei L."/>
        </authorList>
    </citation>
    <scope>NUCLEOTIDE SEQUENCE</scope>
    <source>
        <strain evidence="1">KEN1</strain>
        <tissue evidence="1">Leaf</tissue>
    </source>
</reference>
<name>A0AAW2TML0_9LAMI</name>
<accession>A0AAW2TML0</accession>
<reference evidence="1" key="2">
    <citation type="journal article" date="2024" name="Plant">
        <title>Genomic evolution and insights into agronomic trait innovations of Sesamum species.</title>
        <authorList>
            <person name="Miao H."/>
            <person name="Wang L."/>
            <person name="Qu L."/>
            <person name="Liu H."/>
            <person name="Sun Y."/>
            <person name="Le M."/>
            <person name="Wang Q."/>
            <person name="Wei S."/>
            <person name="Zheng Y."/>
            <person name="Lin W."/>
            <person name="Duan Y."/>
            <person name="Cao H."/>
            <person name="Xiong S."/>
            <person name="Wang X."/>
            <person name="Wei L."/>
            <person name="Li C."/>
            <person name="Ma Q."/>
            <person name="Ju M."/>
            <person name="Zhao R."/>
            <person name="Li G."/>
            <person name="Mu C."/>
            <person name="Tian Q."/>
            <person name="Mei H."/>
            <person name="Zhang T."/>
            <person name="Gao T."/>
            <person name="Zhang H."/>
        </authorList>
    </citation>
    <scope>NUCLEOTIDE SEQUENCE</scope>
    <source>
        <strain evidence="1">KEN1</strain>
    </source>
</reference>
<dbReference type="EMBL" id="JACGWN010000014">
    <property type="protein sequence ID" value="KAL0405837.1"/>
    <property type="molecule type" value="Genomic_DNA"/>
</dbReference>
<organism evidence="1">
    <name type="scientific">Sesamum latifolium</name>
    <dbReference type="NCBI Taxonomy" id="2727402"/>
    <lineage>
        <taxon>Eukaryota</taxon>
        <taxon>Viridiplantae</taxon>
        <taxon>Streptophyta</taxon>
        <taxon>Embryophyta</taxon>
        <taxon>Tracheophyta</taxon>
        <taxon>Spermatophyta</taxon>
        <taxon>Magnoliopsida</taxon>
        <taxon>eudicotyledons</taxon>
        <taxon>Gunneridae</taxon>
        <taxon>Pentapetalae</taxon>
        <taxon>asterids</taxon>
        <taxon>lamiids</taxon>
        <taxon>Lamiales</taxon>
        <taxon>Pedaliaceae</taxon>
        <taxon>Sesamum</taxon>
    </lineage>
</organism>
<evidence type="ECO:0000313" key="1">
    <source>
        <dbReference type="EMBL" id="KAL0405837.1"/>
    </source>
</evidence>